<reference evidence="5 6" key="1">
    <citation type="submission" date="2016-07" db="EMBL/GenBank/DDBJ databases">
        <title>Complete genome sequence of Altererythrobacter dongtanensis KCTC 22672, a type strain with esterase isolated from tidal flat.</title>
        <authorList>
            <person name="Cheng H."/>
            <person name="Wu Y.-H."/>
            <person name="Zhou P."/>
            <person name="Huo Y.-Y."/>
            <person name="Wang C.-S."/>
            <person name="Xu X.-W."/>
        </authorList>
    </citation>
    <scope>NUCLEOTIDE SEQUENCE [LARGE SCALE GENOMIC DNA]</scope>
    <source>
        <strain evidence="5 6">KCTC 22672</strain>
    </source>
</reference>
<dbReference type="Gene3D" id="3.30.1450.10">
    <property type="match status" value="1"/>
</dbReference>
<dbReference type="Proteomes" id="UP000092932">
    <property type="component" value="Chromosome"/>
</dbReference>
<dbReference type="InterPro" id="IPR037873">
    <property type="entry name" value="BamE-like"/>
</dbReference>
<evidence type="ECO:0000256" key="2">
    <source>
        <dbReference type="ARBA" id="ARBA00023136"/>
    </source>
</evidence>
<dbReference type="STRING" id="692370.A6F68_02933"/>
<organism evidence="5 6">
    <name type="scientific">Tsuneonella dongtanensis</name>
    <dbReference type="NCBI Taxonomy" id="692370"/>
    <lineage>
        <taxon>Bacteria</taxon>
        <taxon>Pseudomonadati</taxon>
        <taxon>Pseudomonadota</taxon>
        <taxon>Alphaproteobacteria</taxon>
        <taxon>Sphingomonadales</taxon>
        <taxon>Erythrobacteraceae</taxon>
        <taxon>Tsuneonella</taxon>
    </lineage>
</organism>
<feature type="signal peptide" evidence="3">
    <location>
        <begin position="1"/>
        <end position="18"/>
    </location>
</feature>
<dbReference type="EMBL" id="CP016591">
    <property type="protein sequence ID" value="ANY21413.1"/>
    <property type="molecule type" value="Genomic_DNA"/>
</dbReference>
<name>A0A1B2AGY7_9SPHN</name>
<keyword evidence="6" id="KW-1185">Reference proteome</keyword>
<proteinExistence type="predicted"/>
<evidence type="ECO:0000259" key="4">
    <source>
        <dbReference type="Pfam" id="PF04355"/>
    </source>
</evidence>
<dbReference type="AlphaFoldDB" id="A0A1B2AGY7"/>
<dbReference type="KEGG" id="ado:A6F68_02933"/>
<accession>A0A1B2AGY7</accession>
<dbReference type="Pfam" id="PF04355">
    <property type="entry name" value="BamE"/>
    <property type="match status" value="1"/>
</dbReference>
<feature type="chain" id="PRO_5008534203" evidence="3">
    <location>
        <begin position="19"/>
        <end position="157"/>
    </location>
</feature>
<evidence type="ECO:0000256" key="3">
    <source>
        <dbReference type="SAM" id="SignalP"/>
    </source>
</evidence>
<keyword evidence="2" id="KW-0472">Membrane</keyword>
<evidence type="ECO:0000313" key="5">
    <source>
        <dbReference type="EMBL" id="ANY21413.1"/>
    </source>
</evidence>
<sequence length="157" mass="16322">MTAIRFLGASLLAAATLAAGGCSSIRESRGFIADPTLTQSVQPGIDNKQSVQAALGHPSFESQFGQPTWYYVSSLNERKPFSRPRIGTHSVLAIEFDAAGNVASVERSGIDKVVYLSPDGDRTPTLGRERGFFEDLFGNIGAVGAPGAQGPGGPGGP</sequence>
<gene>
    <name evidence="5" type="ORF">A6F68_02933</name>
</gene>
<dbReference type="PATRIC" id="fig|692370.5.peg.2934"/>
<dbReference type="GO" id="GO:0019867">
    <property type="term" value="C:outer membrane"/>
    <property type="evidence" value="ECO:0007669"/>
    <property type="project" value="InterPro"/>
</dbReference>
<evidence type="ECO:0000313" key="6">
    <source>
        <dbReference type="Proteomes" id="UP000092932"/>
    </source>
</evidence>
<evidence type="ECO:0000256" key="1">
    <source>
        <dbReference type="ARBA" id="ARBA00022729"/>
    </source>
</evidence>
<feature type="domain" description="Outer membrane protein assembly factor BamE" evidence="4">
    <location>
        <begin position="33"/>
        <end position="104"/>
    </location>
</feature>
<dbReference type="InterPro" id="IPR007450">
    <property type="entry name" value="BamE_dom"/>
</dbReference>
<dbReference type="OrthoDB" id="7160681at2"/>
<keyword evidence="1 3" id="KW-0732">Signal</keyword>
<dbReference type="PROSITE" id="PS51257">
    <property type="entry name" value="PROKAR_LIPOPROTEIN"/>
    <property type="match status" value="1"/>
</dbReference>
<protein>
    <submittedName>
        <fullName evidence="5">SmpA / OmlA family protein</fullName>
    </submittedName>
</protein>